<keyword evidence="1" id="KW-0732">Signal</keyword>
<feature type="signal peptide" evidence="1">
    <location>
        <begin position="1"/>
        <end position="22"/>
    </location>
</feature>
<dbReference type="Proteomes" id="UP000253436">
    <property type="component" value="Unassembled WGS sequence"/>
</dbReference>
<protein>
    <submittedName>
        <fullName evidence="2">Uncharacterized protein</fullName>
    </submittedName>
</protein>
<reference evidence="2 3" key="1">
    <citation type="submission" date="2018-07" db="EMBL/GenBank/DDBJ databases">
        <title>Genomic Encyclopedia of Type Strains, Phase III (KMG-III): the genomes of soil and plant-associated and newly described type strains.</title>
        <authorList>
            <person name="Whitman W."/>
        </authorList>
    </citation>
    <scope>NUCLEOTIDE SEQUENCE [LARGE SCALE GENOMIC DNA]</scope>
    <source>
        <strain evidence="2 3">CECT 7958</strain>
    </source>
</reference>
<keyword evidence="3" id="KW-1185">Reference proteome</keyword>
<sequence>MNPFMRNVLTFILLLTSLFLQAQYFQAQLQLTDGSILQGYAKLPSNKLFENSVKFKSIEKGKTEKIKDSELSKILITSKQGVQFLFERLNVVHLFKSLGKDYEMEKTKKHWQLRYHTNDVLNCYALAQRYKLDKNGTMHSITGANSMWEFLYFTLQRHEEDKTYIVNAKGFSHKQVRKAMALFFKDHPEFVERIENKDFKNANVSDVADAYAALKS</sequence>
<organism evidence="2 3">
    <name type="scientific">Winogradskyella arenosi</name>
    <dbReference type="NCBI Taxonomy" id="533325"/>
    <lineage>
        <taxon>Bacteria</taxon>
        <taxon>Pseudomonadati</taxon>
        <taxon>Bacteroidota</taxon>
        <taxon>Flavobacteriia</taxon>
        <taxon>Flavobacteriales</taxon>
        <taxon>Flavobacteriaceae</taxon>
        <taxon>Winogradskyella</taxon>
    </lineage>
</organism>
<name>A0A368ZIK4_9FLAO</name>
<evidence type="ECO:0000256" key="1">
    <source>
        <dbReference type="SAM" id="SignalP"/>
    </source>
</evidence>
<evidence type="ECO:0000313" key="3">
    <source>
        <dbReference type="Proteomes" id="UP000253436"/>
    </source>
</evidence>
<feature type="chain" id="PRO_5016670156" evidence="1">
    <location>
        <begin position="23"/>
        <end position="216"/>
    </location>
</feature>
<accession>A0A368ZIK4</accession>
<proteinExistence type="predicted"/>
<comment type="caution">
    <text evidence="2">The sequence shown here is derived from an EMBL/GenBank/DDBJ whole genome shotgun (WGS) entry which is preliminary data.</text>
</comment>
<dbReference type="EMBL" id="QPJO01000002">
    <property type="protein sequence ID" value="RCW92669.1"/>
    <property type="molecule type" value="Genomic_DNA"/>
</dbReference>
<gene>
    <name evidence="2" type="ORF">DFQ08_102701</name>
</gene>
<dbReference type="AlphaFoldDB" id="A0A368ZIK4"/>
<evidence type="ECO:0000313" key="2">
    <source>
        <dbReference type="EMBL" id="RCW92669.1"/>
    </source>
</evidence>